<dbReference type="InterPro" id="IPR056924">
    <property type="entry name" value="SH3_Tf2-1"/>
</dbReference>
<name>A0A835R6N1_VANPL</name>
<dbReference type="InterPro" id="IPR023780">
    <property type="entry name" value="Chromo_domain"/>
</dbReference>
<sequence length="207" mass="24350">MAPYEALYGRKCQSPLCWNEGKERSLMDPTFVEEATEKIKIIQRRMKAAQDRQKKYYDIKHQMIGFEEGQHVFIKVSPTKGIIRFGKAGKLKPKFIGPFQILERVGQVAYRLALPPQLAGVHNVFHVSVLRRYIPDPSHVVNYIDPNIEIQKELTYLEKPMRILDRQEKKLRNKVIPMVKVLWHGQTEREATWEVETDMISRYPELF</sequence>
<accession>A0A835R6N1</accession>
<evidence type="ECO:0008006" key="5">
    <source>
        <dbReference type="Google" id="ProtNLM"/>
    </source>
</evidence>
<dbReference type="SUPFAM" id="SSF54160">
    <property type="entry name" value="Chromo domain-like"/>
    <property type="match status" value="1"/>
</dbReference>
<dbReference type="AlphaFoldDB" id="A0A835R6N1"/>
<evidence type="ECO:0000313" key="3">
    <source>
        <dbReference type="EMBL" id="KAG0483149.1"/>
    </source>
</evidence>
<organism evidence="3 4">
    <name type="scientific">Vanilla planifolia</name>
    <name type="common">Vanilla</name>
    <dbReference type="NCBI Taxonomy" id="51239"/>
    <lineage>
        <taxon>Eukaryota</taxon>
        <taxon>Viridiplantae</taxon>
        <taxon>Streptophyta</taxon>
        <taxon>Embryophyta</taxon>
        <taxon>Tracheophyta</taxon>
        <taxon>Spermatophyta</taxon>
        <taxon>Magnoliopsida</taxon>
        <taxon>Liliopsida</taxon>
        <taxon>Asparagales</taxon>
        <taxon>Orchidaceae</taxon>
        <taxon>Vanilloideae</taxon>
        <taxon>Vanilleae</taxon>
        <taxon>Vanilla</taxon>
    </lineage>
</organism>
<protein>
    <recommendedName>
        <fullName evidence="5">Chromo domain-containing protein</fullName>
    </recommendedName>
</protein>
<dbReference type="PANTHER" id="PTHR46148">
    <property type="entry name" value="CHROMO DOMAIN-CONTAINING PROTEIN"/>
    <property type="match status" value="1"/>
</dbReference>
<dbReference type="EMBL" id="JADCNM010000005">
    <property type="protein sequence ID" value="KAG0483149.1"/>
    <property type="molecule type" value="Genomic_DNA"/>
</dbReference>
<gene>
    <name evidence="3" type="ORF">HPP92_011233</name>
</gene>
<dbReference type="Proteomes" id="UP000639772">
    <property type="component" value="Unassembled WGS sequence"/>
</dbReference>
<dbReference type="Pfam" id="PF24626">
    <property type="entry name" value="SH3_Tf2-1"/>
    <property type="match status" value="1"/>
</dbReference>
<dbReference type="InterPro" id="IPR016197">
    <property type="entry name" value="Chromo-like_dom_sf"/>
</dbReference>
<evidence type="ECO:0000259" key="1">
    <source>
        <dbReference type="Pfam" id="PF00385"/>
    </source>
</evidence>
<dbReference type="PANTHER" id="PTHR46148:SF60">
    <property type="entry name" value="CHROMO DOMAIN-CONTAINING PROTEIN"/>
    <property type="match status" value="1"/>
</dbReference>
<proteinExistence type="predicted"/>
<dbReference type="Pfam" id="PF00385">
    <property type="entry name" value="Chromo"/>
    <property type="match status" value="1"/>
</dbReference>
<evidence type="ECO:0000313" key="4">
    <source>
        <dbReference type="Proteomes" id="UP000639772"/>
    </source>
</evidence>
<feature type="domain" description="Tf2-1-like SH3-like" evidence="2">
    <location>
        <begin position="69"/>
        <end position="133"/>
    </location>
</feature>
<feature type="domain" description="Chromo" evidence="1">
    <location>
        <begin position="162"/>
        <end position="206"/>
    </location>
</feature>
<dbReference type="OrthoDB" id="779927at2759"/>
<comment type="caution">
    <text evidence="3">The sequence shown here is derived from an EMBL/GenBank/DDBJ whole genome shotgun (WGS) entry which is preliminary data.</text>
</comment>
<reference evidence="3 4" key="1">
    <citation type="journal article" date="2020" name="Nat. Food">
        <title>A phased Vanilla planifolia genome enables genetic improvement of flavour and production.</title>
        <authorList>
            <person name="Hasing T."/>
            <person name="Tang H."/>
            <person name="Brym M."/>
            <person name="Khazi F."/>
            <person name="Huang T."/>
            <person name="Chambers A.H."/>
        </authorList>
    </citation>
    <scope>NUCLEOTIDE SEQUENCE [LARGE SCALE GENOMIC DNA]</scope>
    <source>
        <tissue evidence="3">Leaf</tissue>
    </source>
</reference>
<evidence type="ECO:0000259" key="2">
    <source>
        <dbReference type="Pfam" id="PF24626"/>
    </source>
</evidence>